<proteinExistence type="predicted"/>
<dbReference type="EC" id="4.2.1.51" evidence="2"/>
<gene>
    <name evidence="9" type="ORF">COS76_00115</name>
</gene>
<keyword evidence="6" id="KW-0456">Lyase</keyword>
<evidence type="ECO:0000259" key="8">
    <source>
        <dbReference type="PROSITE" id="PS51171"/>
    </source>
</evidence>
<dbReference type="SUPFAM" id="SSF53850">
    <property type="entry name" value="Periplasmic binding protein-like II"/>
    <property type="match status" value="1"/>
</dbReference>
<keyword evidence="5" id="KW-0584">Phenylalanine biosynthesis</keyword>
<evidence type="ECO:0000256" key="3">
    <source>
        <dbReference type="ARBA" id="ARBA00022605"/>
    </source>
</evidence>
<evidence type="ECO:0000256" key="2">
    <source>
        <dbReference type="ARBA" id="ARBA00013147"/>
    </source>
</evidence>
<accession>A0A2M7AY69</accession>
<dbReference type="Pfam" id="PF00800">
    <property type="entry name" value="PDT"/>
    <property type="match status" value="1"/>
</dbReference>
<dbReference type="PANTHER" id="PTHR21022">
    <property type="entry name" value="PREPHENATE DEHYDRATASE P PROTEIN"/>
    <property type="match status" value="1"/>
</dbReference>
<comment type="caution">
    <text evidence="9">The sequence shown here is derived from an EMBL/GenBank/DDBJ whole genome shotgun (WGS) entry which is preliminary data.</text>
</comment>
<dbReference type="Proteomes" id="UP000228775">
    <property type="component" value="Unassembled WGS sequence"/>
</dbReference>
<dbReference type="PANTHER" id="PTHR21022:SF19">
    <property type="entry name" value="PREPHENATE DEHYDRATASE-RELATED"/>
    <property type="match status" value="1"/>
</dbReference>
<dbReference type="Gene3D" id="3.30.70.260">
    <property type="match status" value="1"/>
</dbReference>
<dbReference type="GO" id="GO:0009094">
    <property type="term" value="P:L-phenylalanine biosynthetic process"/>
    <property type="evidence" value="ECO:0007669"/>
    <property type="project" value="UniProtKB-UniPathway"/>
</dbReference>
<name>A0A2M7AY69_9BACT</name>
<evidence type="ECO:0000256" key="6">
    <source>
        <dbReference type="ARBA" id="ARBA00023239"/>
    </source>
</evidence>
<keyword evidence="3" id="KW-0028">Amino-acid biosynthesis</keyword>
<dbReference type="UniPathway" id="UPA00121">
    <property type="reaction ID" value="UER00345"/>
</dbReference>
<dbReference type="GO" id="GO:0004664">
    <property type="term" value="F:prephenate dehydratase activity"/>
    <property type="evidence" value="ECO:0007669"/>
    <property type="project" value="UniProtKB-EC"/>
</dbReference>
<dbReference type="GO" id="GO:0005737">
    <property type="term" value="C:cytoplasm"/>
    <property type="evidence" value="ECO:0007669"/>
    <property type="project" value="TreeGrafter"/>
</dbReference>
<dbReference type="EMBL" id="PEVY01000002">
    <property type="protein sequence ID" value="PIU75572.1"/>
    <property type="molecule type" value="Genomic_DNA"/>
</dbReference>
<protein>
    <recommendedName>
        <fullName evidence="2">prephenate dehydratase</fullName>
        <ecNumber evidence="2">4.2.1.51</ecNumber>
    </recommendedName>
</protein>
<dbReference type="InterPro" id="IPR045865">
    <property type="entry name" value="ACT-like_dom_sf"/>
</dbReference>
<evidence type="ECO:0000313" key="10">
    <source>
        <dbReference type="Proteomes" id="UP000228775"/>
    </source>
</evidence>
<comment type="catalytic activity">
    <reaction evidence="7">
        <text>prephenate + H(+) = 3-phenylpyruvate + CO2 + H2O</text>
        <dbReference type="Rhea" id="RHEA:21648"/>
        <dbReference type="ChEBI" id="CHEBI:15377"/>
        <dbReference type="ChEBI" id="CHEBI:15378"/>
        <dbReference type="ChEBI" id="CHEBI:16526"/>
        <dbReference type="ChEBI" id="CHEBI:18005"/>
        <dbReference type="ChEBI" id="CHEBI:29934"/>
        <dbReference type="EC" id="4.2.1.51"/>
    </reaction>
</comment>
<evidence type="ECO:0000256" key="7">
    <source>
        <dbReference type="ARBA" id="ARBA00047848"/>
    </source>
</evidence>
<evidence type="ECO:0000256" key="5">
    <source>
        <dbReference type="ARBA" id="ARBA00023222"/>
    </source>
</evidence>
<dbReference type="AlphaFoldDB" id="A0A2M7AY69"/>
<reference evidence="10" key="1">
    <citation type="submission" date="2017-09" db="EMBL/GenBank/DDBJ databases">
        <title>Depth-based differentiation of microbial function through sediment-hosted aquifers and enrichment of novel symbionts in the deep terrestrial subsurface.</title>
        <authorList>
            <person name="Probst A.J."/>
            <person name="Ladd B."/>
            <person name="Jarett J.K."/>
            <person name="Geller-Mcgrath D.E."/>
            <person name="Sieber C.M.K."/>
            <person name="Emerson J.B."/>
            <person name="Anantharaman K."/>
            <person name="Thomas B.C."/>
            <person name="Malmstrom R."/>
            <person name="Stieglmeier M."/>
            <person name="Klingl A."/>
            <person name="Woyke T."/>
            <person name="Ryan C.M."/>
            <person name="Banfield J.F."/>
        </authorList>
    </citation>
    <scope>NUCLEOTIDE SEQUENCE [LARGE SCALE GENOMIC DNA]</scope>
</reference>
<dbReference type="SUPFAM" id="SSF55021">
    <property type="entry name" value="ACT-like"/>
    <property type="match status" value="1"/>
</dbReference>
<evidence type="ECO:0000256" key="1">
    <source>
        <dbReference type="ARBA" id="ARBA00004741"/>
    </source>
</evidence>
<evidence type="ECO:0000256" key="4">
    <source>
        <dbReference type="ARBA" id="ARBA00023141"/>
    </source>
</evidence>
<feature type="domain" description="Prephenate dehydratase" evidence="8">
    <location>
        <begin position="4"/>
        <end position="187"/>
    </location>
</feature>
<dbReference type="Gene3D" id="3.40.190.10">
    <property type="entry name" value="Periplasmic binding protein-like II"/>
    <property type="match status" value="2"/>
</dbReference>
<sequence>MTEKVGYLGPGKVTFGYMAAEKCFQEQAVEFVPFLSHNEVCDAVTQDLTDYGVVAAENVIEGPVTETIYAIEKFHREFGLRICGEVEIPIELFLLRKINNESLPKKLASHAIGIRQCERVVRELQSKGVTVEVVESTGRAAQIASENSDYAALASVKAEEEFGLARLRPESVADNRNNFTRFWVVGMRNLQWLGSKKTCFLVNLDQKTPGVLCKTLGPFAKRRINLLIITPPADPREKVGIHFYA</sequence>
<keyword evidence="4" id="KW-0057">Aromatic amino acid biosynthesis</keyword>
<dbReference type="PROSITE" id="PS51171">
    <property type="entry name" value="PREPHENATE_DEHYDR_3"/>
    <property type="match status" value="1"/>
</dbReference>
<dbReference type="InterPro" id="IPR001086">
    <property type="entry name" value="Preph_deHydtase"/>
</dbReference>
<evidence type="ECO:0000313" key="9">
    <source>
        <dbReference type="EMBL" id="PIU75572.1"/>
    </source>
</evidence>
<comment type="pathway">
    <text evidence="1">Amino-acid biosynthesis; L-phenylalanine biosynthesis; phenylpyruvate from prephenate: step 1/1.</text>
</comment>
<organism evidence="9 10">
    <name type="scientific">Candidatus Portnoybacteria bacterium CG06_land_8_20_14_3_00_39_12</name>
    <dbReference type="NCBI Taxonomy" id="1974809"/>
    <lineage>
        <taxon>Bacteria</taxon>
        <taxon>Candidatus Portnoyibacteriota</taxon>
    </lineage>
</organism>